<dbReference type="SUPFAM" id="SSF50447">
    <property type="entry name" value="Translation proteins"/>
    <property type="match status" value="1"/>
</dbReference>
<evidence type="ECO:0000256" key="5">
    <source>
        <dbReference type="ARBA" id="ARBA00023274"/>
    </source>
</evidence>
<dbReference type="PANTHER" id="PTHR11229:SF16">
    <property type="entry name" value="LARGE RIBOSOMAL SUBUNIT PROTEIN UL3C"/>
    <property type="match status" value="1"/>
</dbReference>
<comment type="caution">
    <text evidence="8">The sequence shown here is derived from an EMBL/GenBank/DDBJ whole genome shotgun (WGS) entry which is preliminary data.</text>
</comment>
<evidence type="ECO:0000256" key="1">
    <source>
        <dbReference type="ARBA" id="ARBA00006540"/>
    </source>
</evidence>
<accession>A0A7C3UQB2</accession>
<dbReference type="AlphaFoldDB" id="A0A7C3UQB2"/>
<proteinExistence type="inferred from homology"/>
<keyword evidence="3 7" id="KW-0694">RNA-binding</keyword>
<organism evidence="8">
    <name type="scientific">candidate division WOR-3 bacterium</name>
    <dbReference type="NCBI Taxonomy" id="2052148"/>
    <lineage>
        <taxon>Bacteria</taxon>
        <taxon>Bacteria division WOR-3</taxon>
    </lineage>
</organism>
<evidence type="ECO:0000313" key="8">
    <source>
        <dbReference type="EMBL" id="HGE98870.1"/>
    </source>
</evidence>
<evidence type="ECO:0000256" key="7">
    <source>
        <dbReference type="HAMAP-Rule" id="MF_01325"/>
    </source>
</evidence>
<reference evidence="8" key="1">
    <citation type="journal article" date="2020" name="mSystems">
        <title>Genome- and Community-Level Interaction Insights into Carbon Utilization and Element Cycling Functions of Hydrothermarchaeota in Hydrothermal Sediment.</title>
        <authorList>
            <person name="Zhou Z."/>
            <person name="Liu Y."/>
            <person name="Xu W."/>
            <person name="Pan J."/>
            <person name="Luo Z.H."/>
            <person name="Li M."/>
        </authorList>
    </citation>
    <scope>NUCLEOTIDE SEQUENCE [LARGE SCALE GENOMIC DNA]</scope>
    <source>
        <strain evidence="8">SpSt-906</strain>
    </source>
</reference>
<gene>
    <name evidence="7" type="primary">rplC</name>
    <name evidence="8" type="ORF">ENX07_02195</name>
</gene>
<dbReference type="InterPro" id="IPR009000">
    <property type="entry name" value="Transl_B-barrel_sf"/>
</dbReference>
<dbReference type="HAMAP" id="MF_01325_B">
    <property type="entry name" value="Ribosomal_uL3_B"/>
    <property type="match status" value="1"/>
</dbReference>
<sequence length="203" mass="22391">MLLGKKLKMTTIFSKDGEAIPCTIIKAGPCFVVQKRTKDKEGYNALQLGFEEVKKANKPMAGHFQKANLSPLRFLKEFRTNDVDKYQVGDKIDLSILQEGDLVSITGWTKGRGFAGGVKRWGWRGGPQSHGSMSHRRIGSLGSGTFPGHPWKGRTLPGHYGTERVTVKNLLVVKVDKEANLLYVKGATPGPRNGLLLIKKMES</sequence>
<dbReference type="GO" id="GO:0022625">
    <property type="term" value="C:cytosolic large ribosomal subunit"/>
    <property type="evidence" value="ECO:0007669"/>
    <property type="project" value="TreeGrafter"/>
</dbReference>
<comment type="function">
    <text evidence="7">One of the primary rRNA binding proteins, it binds directly near the 3'-end of the 23S rRNA, where it nucleates assembly of the 50S subunit.</text>
</comment>
<dbReference type="EMBL" id="DTMQ01000014">
    <property type="protein sequence ID" value="HGE98870.1"/>
    <property type="molecule type" value="Genomic_DNA"/>
</dbReference>
<comment type="similarity">
    <text evidence="1 7">Belongs to the universal ribosomal protein uL3 family.</text>
</comment>
<dbReference type="Gene3D" id="3.30.160.810">
    <property type="match status" value="1"/>
</dbReference>
<evidence type="ECO:0000256" key="4">
    <source>
        <dbReference type="ARBA" id="ARBA00022980"/>
    </source>
</evidence>
<evidence type="ECO:0000256" key="2">
    <source>
        <dbReference type="ARBA" id="ARBA00022730"/>
    </source>
</evidence>
<dbReference type="InterPro" id="IPR019927">
    <property type="entry name" value="Ribosomal_uL3_bac/org-type"/>
</dbReference>
<keyword evidence="2 7" id="KW-0699">rRNA-binding</keyword>
<dbReference type="GO" id="GO:0003735">
    <property type="term" value="F:structural constituent of ribosome"/>
    <property type="evidence" value="ECO:0007669"/>
    <property type="project" value="UniProtKB-UniRule"/>
</dbReference>
<keyword evidence="5 7" id="KW-0687">Ribonucleoprotein</keyword>
<evidence type="ECO:0000256" key="3">
    <source>
        <dbReference type="ARBA" id="ARBA00022884"/>
    </source>
</evidence>
<dbReference type="PANTHER" id="PTHR11229">
    <property type="entry name" value="50S RIBOSOMAL PROTEIN L3"/>
    <property type="match status" value="1"/>
</dbReference>
<dbReference type="FunFam" id="3.30.160.810:FF:000001">
    <property type="entry name" value="50S ribosomal protein L3"/>
    <property type="match status" value="1"/>
</dbReference>
<keyword evidence="4 7" id="KW-0689">Ribosomal protein</keyword>
<dbReference type="NCBIfam" id="TIGR03625">
    <property type="entry name" value="L3_bact"/>
    <property type="match status" value="1"/>
</dbReference>
<dbReference type="Gene3D" id="2.40.30.10">
    <property type="entry name" value="Translation factors"/>
    <property type="match status" value="1"/>
</dbReference>
<dbReference type="Pfam" id="PF00297">
    <property type="entry name" value="Ribosomal_L3"/>
    <property type="match status" value="1"/>
</dbReference>
<evidence type="ECO:0000256" key="6">
    <source>
        <dbReference type="ARBA" id="ARBA00035243"/>
    </source>
</evidence>
<name>A0A7C3UQB2_UNCW3</name>
<dbReference type="FunFam" id="2.40.30.10:FF:000004">
    <property type="entry name" value="50S ribosomal protein L3"/>
    <property type="match status" value="1"/>
</dbReference>
<dbReference type="InterPro" id="IPR000597">
    <property type="entry name" value="Ribosomal_uL3"/>
</dbReference>
<comment type="subunit">
    <text evidence="7">Part of the 50S ribosomal subunit. Forms a cluster with proteins L14 and L19.</text>
</comment>
<dbReference type="GO" id="GO:0006412">
    <property type="term" value="P:translation"/>
    <property type="evidence" value="ECO:0007669"/>
    <property type="project" value="UniProtKB-UniRule"/>
</dbReference>
<dbReference type="GO" id="GO:0019843">
    <property type="term" value="F:rRNA binding"/>
    <property type="evidence" value="ECO:0007669"/>
    <property type="project" value="UniProtKB-UniRule"/>
</dbReference>
<protein>
    <recommendedName>
        <fullName evidence="6 7">Large ribosomal subunit protein uL3</fullName>
    </recommendedName>
</protein>